<evidence type="ECO:0000256" key="3">
    <source>
        <dbReference type="ARBA" id="ARBA00022692"/>
    </source>
</evidence>
<gene>
    <name evidence="9" type="ORF">Acr_13g0008480</name>
</gene>
<protein>
    <submittedName>
        <fullName evidence="9">Transmembrane protein</fullName>
    </submittedName>
</protein>
<evidence type="ECO:0000256" key="2">
    <source>
        <dbReference type="ARBA" id="ARBA00005748"/>
    </source>
</evidence>
<keyword evidence="3 8" id="KW-0812">Transmembrane</keyword>
<dbReference type="PANTHER" id="PTHR31587">
    <property type="entry name" value="TRANSMEMBRANE PROTEIN (DUF2215)"/>
    <property type="match status" value="1"/>
</dbReference>
<dbReference type="EMBL" id="BJWL01000013">
    <property type="protein sequence ID" value="GFY99448.1"/>
    <property type="molecule type" value="Genomic_DNA"/>
</dbReference>
<evidence type="ECO:0000256" key="1">
    <source>
        <dbReference type="ARBA" id="ARBA00004575"/>
    </source>
</evidence>
<keyword evidence="7" id="KW-0539">Nucleus</keyword>
<dbReference type="InterPro" id="IPR019358">
    <property type="entry name" value="NEMP_fam"/>
</dbReference>
<organism evidence="9 10">
    <name type="scientific">Actinidia rufa</name>
    <dbReference type="NCBI Taxonomy" id="165716"/>
    <lineage>
        <taxon>Eukaryota</taxon>
        <taxon>Viridiplantae</taxon>
        <taxon>Streptophyta</taxon>
        <taxon>Embryophyta</taxon>
        <taxon>Tracheophyta</taxon>
        <taxon>Spermatophyta</taxon>
        <taxon>Magnoliopsida</taxon>
        <taxon>eudicotyledons</taxon>
        <taxon>Gunneridae</taxon>
        <taxon>Pentapetalae</taxon>
        <taxon>asterids</taxon>
        <taxon>Ericales</taxon>
        <taxon>Actinidiaceae</taxon>
        <taxon>Actinidia</taxon>
    </lineage>
</organism>
<feature type="transmembrane region" description="Helical" evidence="8">
    <location>
        <begin position="170"/>
        <end position="190"/>
    </location>
</feature>
<comment type="subcellular location">
    <subcellularLocation>
        <location evidence="1">Nucleus inner membrane</location>
        <topology evidence="1">Multi-pass membrane protein</topology>
        <orientation evidence="1">Nucleoplasmic side</orientation>
    </subcellularLocation>
</comment>
<dbReference type="PANTHER" id="PTHR31587:SF4">
    <property type="entry name" value="TRANSMEMBRANE PROTEIN (DUF2215)"/>
    <property type="match status" value="1"/>
</dbReference>
<keyword evidence="6 8" id="KW-0472">Membrane</keyword>
<keyword evidence="5 8" id="KW-1133">Transmembrane helix</keyword>
<dbReference type="GO" id="GO:0005637">
    <property type="term" value="C:nuclear inner membrane"/>
    <property type="evidence" value="ECO:0007669"/>
    <property type="project" value="UniProtKB-SubCell"/>
</dbReference>
<dbReference type="AlphaFoldDB" id="A0A7J0FL51"/>
<dbReference type="Pfam" id="PF10225">
    <property type="entry name" value="NEMP"/>
    <property type="match status" value="1"/>
</dbReference>
<reference evidence="9 10" key="1">
    <citation type="submission" date="2019-07" db="EMBL/GenBank/DDBJ databases">
        <title>De Novo Assembly of kiwifruit Actinidia rufa.</title>
        <authorList>
            <person name="Sugita-Konishi S."/>
            <person name="Sato K."/>
            <person name="Mori E."/>
            <person name="Abe Y."/>
            <person name="Kisaki G."/>
            <person name="Hamano K."/>
            <person name="Suezawa K."/>
            <person name="Otani M."/>
            <person name="Fukuda T."/>
            <person name="Manabe T."/>
            <person name="Gomi K."/>
            <person name="Tabuchi M."/>
            <person name="Akimitsu K."/>
            <person name="Kataoka I."/>
        </authorList>
    </citation>
    <scope>NUCLEOTIDE SEQUENCE [LARGE SCALE GENOMIC DNA]</scope>
    <source>
        <strain evidence="10">cv. Fuchu</strain>
    </source>
</reference>
<evidence type="ECO:0000313" key="10">
    <source>
        <dbReference type="Proteomes" id="UP000585474"/>
    </source>
</evidence>
<keyword evidence="10" id="KW-1185">Reference proteome</keyword>
<sequence length="494" mass="56309">MCPQRQWEKLVKGSWVRSMSPFDHKLLDVRMAGSSLEILQVSVEEGEQCDGSWDHPCDIDGPFSGNEASPDWSEEFSCNFCVLIYGRLAWDLFSLRYLPRLFHSILAEIGISEDVYNPVSVALLEPSFYTEMRSDCICLSPLYASQKDFLRLLVDETMHVYQVSFPYNELAIFLLLFLVIAGAWLGFWVVRKLVLTEDGLIDIGVSHFVAWSIRMIAAVMILQSSVDPLLAAEVLLCGILVSSMLKRITRSRFIRHWYKMLEAISKSNASHDTSDPLTKAIAIDGSTSCQGYVMKLPPKEVGPTARWIMVVEKSAKGKQEMERIMGIIPGGALGSIKLTLPLHDEIQTPMNLRRTDNKSKRRLQIPDSSTLGDSYDEYLHTIQTPVTYDFPKFQSRPFRMFACNSSVQGLTRTPPSQMLGSETYYSSFHTTPERRNFTRDEWEKFTKDSTKTALEELVSSPDFSKWAVAHADRITLTPSKDATADRRRRWFLWF</sequence>
<evidence type="ECO:0000256" key="8">
    <source>
        <dbReference type="SAM" id="Phobius"/>
    </source>
</evidence>
<evidence type="ECO:0000256" key="7">
    <source>
        <dbReference type="ARBA" id="ARBA00023242"/>
    </source>
</evidence>
<comment type="similarity">
    <text evidence="2">Belongs to the NEMP family.</text>
</comment>
<keyword evidence="4" id="KW-0732">Signal</keyword>
<evidence type="ECO:0000256" key="6">
    <source>
        <dbReference type="ARBA" id="ARBA00023136"/>
    </source>
</evidence>
<evidence type="ECO:0000256" key="5">
    <source>
        <dbReference type="ARBA" id="ARBA00022989"/>
    </source>
</evidence>
<dbReference type="Proteomes" id="UP000585474">
    <property type="component" value="Unassembled WGS sequence"/>
</dbReference>
<comment type="caution">
    <text evidence="9">The sequence shown here is derived from an EMBL/GenBank/DDBJ whole genome shotgun (WGS) entry which is preliminary data.</text>
</comment>
<evidence type="ECO:0000313" key="9">
    <source>
        <dbReference type="EMBL" id="GFY99448.1"/>
    </source>
</evidence>
<dbReference type="OrthoDB" id="1890267at2759"/>
<evidence type="ECO:0000256" key="4">
    <source>
        <dbReference type="ARBA" id="ARBA00022729"/>
    </source>
</evidence>
<proteinExistence type="inferred from homology"/>
<name>A0A7J0FL51_9ERIC</name>
<accession>A0A7J0FL51</accession>